<sequence>MKRLGRGPRVQIIEERPGSTMNHHSTAGSGTTASDEKPLWMPTAKQIADAAVTHFAAEAEKVAGRPLPDYDALHAWSIEDRAAFWDLVWEFCGVVGDKGERRLVDDAMPGAKFFPDARLNFAENLLRRSDDGDAIVFRGEDKVNRRLSWRQLAELVSRLQQALKAAGVGIGDRVAGMMPNMPETAAAMLATASLGATWSSCSPDFGERGVLDRFGQIEPKVLFVCDGYWYAGKRIEVASKVKAVAEQLPTLAAVVVVPYLEIAEAVAADVPRATSLDHFIKPYQHRELEYVRVPFAQPLYIMFSSGTTGMPKCIVHSVGGTLLQHLKEHILQSDVRSGDRVFYFTTCGWMMWNWLISGLAAEATLLLFDGSPFHPTPTVLFDYAEAERMTLFGTSAKYIDALHKSGARPRETHNLSTLRLMASTGSPLAPESFEFVYEAIAPHVQLASISGGTDIVSCFVLGVPTLPVWRGEIQRPGLGMAIEVWNDQGQRVFEEKGELVCTRAAPSMPIAFWNDKDGARYRAAYFERFPGIWCHGDFAEITRHGGVVIYGRSDATLNPGGVRIGTAEIYEQVEIIPEVLEAIAIGQDWDGDTRIVLFVRLGPGVVLDETLEKRIRTQIRTGASPRHVPAKILAVADIPRTKSGKITELAVRDVVAGREVKNKEALANPEALELYRDLEALRS</sequence>
<evidence type="ECO:0000256" key="1">
    <source>
        <dbReference type="ARBA" id="ARBA00006432"/>
    </source>
</evidence>
<feature type="compositionally biased region" description="Polar residues" evidence="5">
    <location>
        <begin position="19"/>
        <end position="33"/>
    </location>
</feature>
<feature type="region of interest" description="Disordered" evidence="5">
    <location>
        <begin position="1"/>
        <end position="36"/>
    </location>
</feature>
<keyword evidence="10" id="KW-1185">Reference proteome</keyword>
<dbReference type="EMBL" id="FRXO01000002">
    <property type="protein sequence ID" value="SHO62919.1"/>
    <property type="molecule type" value="Genomic_DNA"/>
</dbReference>
<evidence type="ECO:0000256" key="4">
    <source>
        <dbReference type="ARBA" id="ARBA00022840"/>
    </source>
</evidence>
<dbReference type="GO" id="GO:0006629">
    <property type="term" value="P:lipid metabolic process"/>
    <property type="evidence" value="ECO:0007669"/>
    <property type="project" value="InterPro"/>
</dbReference>
<reference evidence="9 10" key="1">
    <citation type="submission" date="2016-12" db="EMBL/GenBank/DDBJ databases">
        <authorList>
            <person name="Song W.-J."/>
            <person name="Kurnit D.M."/>
        </authorList>
    </citation>
    <scope>NUCLEOTIDE SEQUENCE [LARGE SCALE GENOMIC DNA]</scope>
    <source>
        <strain evidence="9 10">DSM 19599</strain>
    </source>
</reference>
<evidence type="ECO:0000256" key="2">
    <source>
        <dbReference type="ARBA" id="ARBA00022598"/>
    </source>
</evidence>
<evidence type="ECO:0000256" key="5">
    <source>
        <dbReference type="SAM" id="MobiDB-lite"/>
    </source>
</evidence>
<comment type="similarity">
    <text evidence="1">Belongs to the ATP-dependent AMP-binding enzyme family.</text>
</comment>
<feature type="domain" description="AMP-binding enzyme C-terminal" evidence="7">
    <location>
        <begin position="577"/>
        <end position="645"/>
    </location>
</feature>
<feature type="domain" description="AMP-dependent synthetase/ligase" evidence="6">
    <location>
        <begin position="131"/>
        <end position="501"/>
    </location>
</feature>
<evidence type="ECO:0000313" key="9">
    <source>
        <dbReference type="EMBL" id="SHO62919.1"/>
    </source>
</evidence>
<feature type="domain" description="Acetyl-coenzyme A synthetase N-terminal" evidence="8">
    <location>
        <begin position="70"/>
        <end position="124"/>
    </location>
</feature>
<dbReference type="InterPro" id="IPR020845">
    <property type="entry name" value="AMP-binding_CS"/>
</dbReference>
<dbReference type="GO" id="GO:0005524">
    <property type="term" value="F:ATP binding"/>
    <property type="evidence" value="ECO:0007669"/>
    <property type="project" value="UniProtKB-KW"/>
</dbReference>
<evidence type="ECO:0000259" key="7">
    <source>
        <dbReference type="Pfam" id="PF13193"/>
    </source>
</evidence>
<dbReference type="InterPro" id="IPR025110">
    <property type="entry name" value="AMP-bd_C"/>
</dbReference>
<dbReference type="Proteomes" id="UP000186406">
    <property type="component" value="Unassembled WGS sequence"/>
</dbReference>
<dbReference type="SUPFAM" id="SSF56801">
    <property type="entry name" value="Acetyl-CoA synthetase-like"/>
    <property type="match status" value="1"/>
</dbReference>
<dbReference type="CDD" id="cd05943">
    <property type="entry name" value="AACS"/>
    <property type="match status" value="1"/>
</dbReference>
<accession>A0A1M7ZDP1</accession>
<dbReference type="NCBIfam" id="TIGR01217">
    <property type="entry name" value="ac_ac_CoA_syn"/>
    <property type="match status" value="1"/>
</dbReference>
<organism evidence="9 10">
    <name type="scientific">Pseudoxanthobacter soli DSM 19599</name>
    <dbReference type="NCBI Taxonomy" id="1123029"/>
    <lineage>
        <taxon>Bacteria</taxon>
        <taxon>Pseudomonadati</taxon>
        <taxon>Pseudomonadota</taxon>
        <taxon>Alphaproteobacteria</taxon>
        <taxon>Hyphomicrobiales</taxon>
        <taxon>Segnochrobactraceae</taxon>
        <taxon>Pseudoxanthobacter</taxon>
    </lineage>
</organism>
<dbReference type="InterPro" id="IPR005914">
    <property type="entry name" value="Acac_CoA_synth"/>
</dbReference>
<proteinExistence type="inferred from homology"/>
<dbReference type="InterPro" id="IPR000873">
    <property type="entry name" value="AMP-dep_synth/lig_dom"/>
</dbReference>
<evidence type="ECO:0000256" key="3">
    <source>
        <dbReference type="ARBA" id="ARBA00022741"/>
    </source>
</evidence>
<name>A0A1M7ZDP1_9HYPH</name>
<dbReference type="Pfam" id="PF00501">
    <property type="entry name" value="AMP-binding"/>
    <property type="match status" value="1"/>
</dbReference>
<evidence type="ECO:0000313" key="10">
    <source>
        <dbReference type="Proteomes" id="UP000186406"/>
    </source>
</evidence>
<keyword evidence="2" id="KW-0436">Ligase</keyword>
<dbReference type="Pfam" id="PF13193">
    <property type="entry name" value="AMP-binding_C"/>
    <property type="match status" value="1"/>
</dbReference>
<protein>
    <submittedName>
        <fullName evidence="9">Acetoacetyl-CoA synthetase</fullName>
    </submittedName>
</protein>
<dbReference type="NCBIfam" id="NF002937">
    <property type="entry name" value="PRK03584.1"/>
    <property type="match status" value="1"/>
</dbReference>
<dbReference type="PANTHER" id="PTHR42921:SF1">
    <property type="entry name" value="ACETOACETYL-COA SYNTHETASE"/>
    <property type="match status" value="1"/>
</dbReference>
<dbReference type="Gene3D" id="3.40.50.12780">
    <property type="entry name" value="N-terminal domain of ligase-like"/>
    <property type="match status" value="1"/>
</dbReference>
<dbReference type="PANTHER" id="PTHR42921">
    <property type="entry name" value="ACETOACETYL-COA SYNTHETASE"/>
    <property type="match status" value="1"/>
</dbReference>
<dbReference type="STRING" id="1123029.SAMN02745172_01209"/>
<dbReference type="InterPro" id="IPR032387">
    <property type="entry name" value="ACAS_N"/>
</dbReference>
<dbReference type="Pfam" id="PF16177">
    <property type="entry name" value="ACAS_N"/>
    <property type="match status" value="1"/>
</dbReference>
<dbReference type="GO" id="GO:0030729">
    <property type="term" value="F:acetoacetate-CoA ligase activity"/>
    <property type="evidence" value="ECO:0007669"/>
    <property type="project" value="InterPro"/>
</dbReference>
<dbReference type="PROSITE" id="PS00455">
    <property type="entry name" value="AMP_BINDING"/>
    <property type="match status" value="1"/>
</dbReference>
<evidence type="ECO:0000259" key="8">
    <source>
        <dbReference type="Pfam" id="PF16177"/>
    </source>
</evidence>
<dbReference type="InterPro" id="IPR045851">
    <property type="entry name" value="AMP-bd_C_sf"/>
</dbReference>
<keyword evidence="4" id="KW-0067">ATP-binding</keyword>
<dbReference type="Gene3D" id="3.30.300.30">
    <property type="match status" value="1"/>
</dbReference>
<gene>
    <name evidence="9" type="ORF">SAMN02745172_01209</name>
</gene>
<dbReference type="AlphaFoldDB" id="A0A1M7ZDP1"/>
<keyword evidence="3" id="KW-0547">Nucleotide-binding</keyword>
<evidence type="ECO:0000259" key="6">
    <source>
        <dbReference type="Pfam" id="PF00501"/>
    </source>
</evidence>
<dbReference type="InterPro" id="IPR042099">
    <property type="entry name" value="ANL_N_sf"/>
</dbReference>